<dbReference type="Proteomes" id="UP000683925">
    <property type="component" value="Unassembled WGS sequence"/>
</dbReference>
<name>A0A8S1XYC5_PAROT</name>
<keyword evidence="3" id="KW-1185">Reference proteome</keyword>
<sequence length="638" mass="74600">MTPIPQTTLNLNIFIKFFSNSFLQLKFLELSLISRSSVQFLWKCIKVELKYFDSQINIKISYLHLINQMHQYQEDLLCLCKQPISHVLFDLNVKMEKRLLCNECTGKFKKQESINGSQNLKLFSEVMYLMEKNYLQKVQYIETLVGCSIYQIEKFLLITQNLKSQLLQQINELIQILQDWMVNLQKKTAEKKNENSLILQVSHKNSFEEVITMEIEYIHDNWIRKARSCFENCRNNQHYQKCFEFLQNFNKKPSPSSSSLCKLGSYAYFSINASMSREELELQNFLQDQSGSKNNIQTNNFYQQIQQKMPYKSDKPFCAFAFNKSSDLLVGACLKHMKAYIINQGQLRFISTMNGHVDNVRVIQFMKMNSKNILMSAGEDKSLRLWSNTQLARPKFLQKIEAHLNGILCFVLNQLEDLLITGSRDTTLKFWKKNNDLSNGCILGSCIQTIQQHTHNIYDLSLSQKEDKLISCSEDSRILIISLVQSVWKVTQIIQVQQFGYRLCFLSSNIFTFQPRLADSMNVYELNQDGQFIKSFDVQVKGGNQDCRIFFPQQYITEKNVLINKNGFHINIIKVIKNKEQNSQKQCNLQLVVEQSINFNQESTGLIFGQLSHNAEYLITWDGKTKELQMRQLLYQKI</sequence>
<dbReference type="OrthoDB" id="538223at2759"/>
<evidence type="ECO:0000313" key="2">
    <source>
        <dbReference type="EMBL" id="CAD8205985.1"/>
    </source>
</evidence>
<evidence type="ECO:0000256" key="1">
    <source>
        <dbReference type="PROSITE-ProRule" id="PRU00221"/>
    </source>
</evidence>
<dbReference type="PROSITE" id="PS50082">
    <property type="entry name" value="WD_REPEATS_2"/>
    <property type="match status" value="2"/>
</dbReference>
<proteinExistence type="predicted"/>
<dbReference type="PANTHER" id="PTHR19920">
    <property type="entry name" value="WD40 PROTEIN CIAO1"/>
    <property type="match status" value="1"/>
</dbReference>
<dbReference type="PROSITE" id="PS50294">
    <property type="entry name" value="WD_REPEATS_REGION"/>
    <property type="match status" value="2"/>
</dbReference>
<dbReference type="PANTHER" id="PTHR19920:SF0">
    <property type="entry name" value="CYTOSOLIC IRON-SULFUR PROTEIN ASSEMBLY PROTEIN CIAO1-RELATED"/>
    <property type="match status" value="1"/>
</dbReference>
<feature type="repeat" description="WD" evidence="1">
    <location>
        <begin position="353"/>
        <end position="387"/>
    </location>
</feature>
<keyword evidence="1" id="KW-0853">WD repeat</keyword>
<evidence type="ECO:0008006" key="4">
    <source>
        <dbReference type="Google" id="ProtNLM"/>
    </source>
</evidence>
<evidence type="ECO:0000313" key="3">
    <source>
        <dbReference type="Proteomes" id="UP000683925"/>
    </source>
</evidence>
<dbReference type="AlphaFoldDB" id="A0A8S1XYC5"/>
<gene>
    <name evidence="2" type="ORF">POCTA_138.1.T1360212</name>
</gene>
<dbReference type="GO" id="GO:0097361">
    <property type="term" value="C:cytosolic [4Fe-4S] assembly targeting complex"/>
    <property type="evidence" value="ECO:0007669"/>
    <property type="project" value="TreeGrafter"/>
</dbReference>
<dbReference type="InterPro" id="IPR001680">
    <property type="entry name" value="WD40_rpt"/>
</dbReference>
<feature type="repeat" description="WD" evidence="1">
    <location>
        <begin position="400"/>
        <end position="432"/>
    </location>
</feature>
<protein>
    <recommendedName>
        <fullName evidence="4">WD domain, G-beta repeat protein</fullName>
    </recommendedName>
</protein>
<organism evidence="2 3">
    <name type="scientific">Paramecium octaurelia</name>
    <dbReference type="NCBI Taxonomy" id="43137"/>
    <lineage>
        <taxon>Eukaryota</taxon>
        <taxon>Sar</taxon>
        <taxon>Alveolata</taxon>
        <taxon>Ciliophora</taxon>
        <taxon>Intramacronucleata</taxon>
        <taxon>Oligohymenophorea</taxon>
        <taxon>Peniculida</taxon>
        <taxon>Parameciidae</taxon>
        <taxon>Paramecium</taxon>
    </lineage>
</organism>
<accession>A0A8S1XYC5</accession>
<dbReference type="EMBL" id="CAJJDP010000137">
    <property type="protein sequence ID" value="CAD8205985.1"/>
    <property type="molecule type" value="Genomic_DNA"/>
</dbReference>
<comment type="caution">
    <text evidence="2">The sequence shown here is derived from an EMBL/GenBank/DDBJ whole genome shotgun (WGS) entry which is preliminary data.</text>
</comment>
<dbReference type="SMART" id="SM00320">
    <property type="entry name" value="WD40"/>
    <property type="match status" value="3"/>
</dbReference>
<reference evidence="2" key="1">
    <citation type="submission" date="2021-01" db="EMBL/GenBank/DDBJ databases">
        <authorList>
            <consortium name="Genoscope - CEA"/>
            <person name="William W."/>
        </authorList>
    </citation>
    <scope>NUCLEOTIDE SEQUENCE</scope>
</reference>
<dbReference type="GO" id="GO:0016226">
    <property type="term" value="P:iron-sulfur cluster assembly"/>
    <property type="evidence" value="ECO:0007669"/>
    <property type="project" value="TreeGrafter"/>
</dbReference>
<dbReference type="Pfam" id="PF00400">
    <property type="entry name" value="WD40"/>
    <property type="match status" value="3"/>
</dbReference>